<sequence length="530" mass="54801">MSPTSPADATTLSETSDASGIADAGRAPATAPVDDAVIDASVLEQWARLAVEELERCREDINALNVFPVPDSDTGSNLLHTMKAAVAEMDNGGPVAEALALGSVRGARGNSGMVLSQVLRGVADSAVEDHLDAHGFAEALHLAVNLVNRAISDPVEGTVLTVLRASADAANEMLRHQPKASVAAAVQQALDAAEEALIETTTQLEALREAGVVDAGATGYVVVLRALRDVLDPDTSRDADVDKPEAQGTKTRPGAGVDEAGDNRGDMPADVHTGMHNGTQQEIEVVLFFTGDIAALERSLKPMGNSLVVARANEDRANVHIHTRKAGEVIEAAYAAGQVSDLHLEVLPGAELPDAEATTSREPRVIAMAPPGEVAQLFAETGAIVVSNADELAQLGVLNAEDIVLPNGQLADTGEFQAHTAATVIRTGSLVAGVAALAVYSPLSDDPIANMVDAVGTMRVVRPAEESVDAIIRACRDELAEGGEQITVLTSVAVDAEALTEVLESNVYGGQSIDVIVVPVTGVATEIGVE</sequence>
<gene>
    <name evidence="4" type="ORF">H0194_10665</name>
</gene>
<dbReference type="PROSITE" id="PS51480">
    <property type="entry name" value="DHAL"/>
    <property type="match status" value="1"/>
</dbReference>
<feature type="domain" description="DhaL" evidence="3">
    <location>
        <begin position="41"/>
        <end position="229"/>
    </location>
</feature>
<dbReference type="Pfam" id="PF21645">
    <property type="entry name" value="FakA-like_M"/>
    <property type="match status" value="1"/>
</dbReference>
<dbReference type="Pfam" id="PF02734">
    <property type="entry name" value="Dak2"/>
    <property type="match status" value="1"/>
</dbReference>
<dbReference type="SMART" id="SM01121">
    <property type="entry name" value="Dak1_2"/>
    <property type="match status" value="1"/>
</dbReference>
<dbReference type="SMART" id="SM01120">
    <property type="entry name" value="Dak2"/>
    <property type="match status" value="1"/>
</dbReference>
<dbReference type="RefSeq" id="WP_185175843.1">
    <property type="nucleotide sequence ID" value="NZ_CP059404.1"/>
</dbReference>
<dbReference type="InterPro" id="IPR036117">
    <property type="entry name" value="DhaL_dom_sf"/>
</dbReference>
<dbReference type="PANTHER" id="PTHR33434:SF4">
    <property type="entry name" value="PHOSPHATASE PROTEIN"/>
    <property type="match status" value="1"/>
</dbReference>
<dbReference type="GO" id="GO:0004371">
    <property type="term" value="F:glycerone kinase activity"/>
    <property type="evidence" value="ECO:0007669"/>
    <property type="project" value="InterPro"/>
</dbReference>
<name>A0A7G7CPF3_9CORY</name>
<keyword evidence="1" id="KW-0175">Coiled coil</keyword>
<evidence type="ECO:0000259" key="3">
    <source>
        <dbReference type="PROSITE" id="PS51480"/>
    </source>
</evidence>
<dbReference type="Gene3D" id="1.25.40.340">
    <property type="match status" value="1"/>
</dbReference>
<dbReference type="AlphaFoldDB" id="A0A7G7CPF3"/>
<accession>A0A7G7CPF3</accession>
<dbReference type="InterPro" id="IPR050270">
    <property type="entry name" value="DegV_domain_contain"/>
</dbReference>
<dbReference type="SUPFAM" id="SSF101473">
    <property type="entry name" value="DhaL-like"/>
    <property type="match status" value="1"/>
</dbReference>
<dbReference type="InterPro" id="IPR004007">
    <property type="entry name" value="DhaL_dom"/>
</dbReference>
<feature type="region of interest" description="Disordered" evidence="2">
    <location>
        <begin position="1"/>
        <end position="29"/>
    </location>
</feature>
<keyword evidence="5" id="KW-1185">Reference proteome</keyword>
<protein>
    <submittedName>
        <fullName evidence="4">DAK2 domain-containing protein</fullName>
    </submittedName>
</protein>
<dbReference type="Proteomes" id="UP000515743">
    <property type="component" value="Chromosome"/>
</dbReference>
<feature type="compositionally biased region" description="Basic and acidic residues" evidence="2">
    <location>
        <begin position="234"/>
        <end position="245"/>
    </location>
</feature>
<evidence type="ECO:0000256" key="1">
    <source>
        <dbReference type="SAM" id="Coils"/>
    </source>
</evidence>
<feature type="compositionally biased region" description="Polar residues" evidence="2">
    <location>
        <begin position="1"/>
        <end position="18"/>
    </location>
</feature>
<dbReference type="InterPro" id="IPR033470">
    <property type="entry name" value="FakA-like_C"/>
</dbReference>
<organism evidence="4 5">
    <name type="scientific">Corynebacterium incognita</name>
    <dbReference type="NCBI Taxonomy" id="2754725"/>
    <lineage>
        <taxon>Bacteria</taxon>
        <taxon>Bacillati</taxon>
        <taxon>Actinomycetota</taxon>
        <taxon>Actinomycetes</taxon>
        <taxon>Mycobacteriales</taxon>
        <taxon>Corynebacteriaceae</taxon>
        <taxon>Corynebacterium</taxon>
    </lineage>
</organism>
<evidence type="ECO:0000313" key="4">
    <source>
        <dbReference type="EMBL" id="QNE89469.1"/>
    </source>
</evidence>
<dbReference type="GO" id="GO:0006071">
    <property type="term" value="P:glycerol metabolic process"/>
    <property type="evidence" value="ECO:0007669"/>
    <property type="project" value="InterPro"/>
</dbReference>
<evidence type="ECO:0000313" key="5">
    <source>
        <dbReference type="Proteomes" id="UP000515743"/>
    </source>
</evidence>
<feature type="coiled-coil region" evidence="1">
    <location>
        <begin position="183"/>
        <end position="210"/>
    </location>
</feature>
<dbReference type="PANTHER" id="PTHR33434">
    <property type="entry name" value="DEGV DOMAIN-CONTAINING PROTEIN DR_1986-RELATED"/>
    <property type="match status" value="1"/>
</dbReference>
<evidence type="ECO:0000256" key="2">
    <source>
        <dbReference type="SAM" id="MobiDB-lite"/>
    </source>
</evidence>
<reference evidence="4 5" key="1">
    <citation type="submission" date="2020-07" db="EMBL/GenBank/DDBJ databases">
        <title>Complete genome and description of Corynebacterium incognita strain Marseille-Q3630 sp. nov.</title>
        <authorList>
            <person name="Boxberger M."/>
        </authorList>
    </citation>
    <scope>NUCLEOTIDE SEQUENCE [LARGE SCALE GENOMIC DNA]</scope>
    <source>
        <strain evidence="4 5">Marseille-Q3630</strain>
    </source>
</reference>
<feature type="region of interest" description="Disordered" evidence="2">
    <location>
        <begin position="234"/>
        <end position="267"/>
    </location>
</feature>
<dbReference type="InterPro" id="IPR048394">
    <property type="entry name" value="FakA-like_M"/>
</dbReference>
<dbReference type="EMBL" id="CP059404">
    <property type="protein sequence ID" value="QNE89469.1"/>
    <property type="molecule type" value="Genomic_DNA"/>
</dbReference>
<dbReference type="KEGG" id="cik:H0194_10665"/>
<proteinExistence type="predicted"/>